<accession>A0A553CRK7</accession>
<dbReference type="PANTHER" id="PTHR11455">
    <property type="entry name" value="CRYPTOCHROME"/>
    <property type="match status" value="1"/>
</dbReference>
<evidence type="ECO:0000313" key="10">
    <source>
        <dbReference type="Proteomes" id="UP000318585"/>
    </source>
</evidence>
<reference evidence="9 10" key="1">
    <citation type="submission" date="2019-07" db="EMBL/GenBank/DDBJ databases">
        <title>Novel species of Flavobacterium.</title>
        <authorList>
            <person name="Liu Q."/>
            <person name="Xin Y.-H."/>
        </authorList>
    </citation>
    <scope>NUCLEOTIDE SEQUENCE [LARGE SCALE GENOMIC DNA]</scope>
    <source>
        <strain evidence="9 10">LB3P56</strain>
    </source>
</reference>
<dbReference type="Pfam" id="PF00875">
    <property type="entry name" value="DNA_photolyase"/>
    <property type="match status" value="1"/>
</dbReference>
<comment type="cofactor">
    <cofactor evidence="5">
        <name>FAD</name>
        <dbReference type="ChEBI" id="CHEBI:57692"/>
    </cofactor>
    <text evidence="5">Binds 1 FAD per subunit.</text>
</comment>
<evidence type="ECO:0000256" key="5">
    <source>
        <dbReference type="PIRSR" id="PIRSR602081-1"/>
    </source>
</evidence>
<dbReference type="RefSeq" id="WP_144070973.1">
    <property type="nucleotide sequence ID" value="NZ_VJZR01000002.1"/>
</dbReference>
<dbReference type="PROSITE" id="PS51645">
    <property type="entry name" value="PHR_CRY_ALPHA_BETA"/>
    <property type="match status" value="1"/>
</dbReference>
<evidence type="ECO:0000256" key="7">
    <source>
        <dbReference type="RuleBase" id="RU004182"/>
    </source>
</evidence>
<feature type="domain" description="Photolyase/cryptochrome alpha/beta" evidence="8">
    <location>
        <begin position="5"/>
        <end position="134"/>
    </location>
</feature>
<keyword evidence="3 5" id="KW-0274">FAD</keyword>
<dbReference type="InterPro" id="IPR002081">
    <property type="entry name" value="Cryptochrome/DNA_photolyase_1"/>
</dbReference>
<feature type="binding site" evidence="5">
    <location>
        <position position="257"/>
    </location>
    <ligand>
        <name>FAD</name>
        <dbReference type="ChEBI" id="CHEBI:57692"/>
    </ligand>
</feature>
<dbReference type="OrthoDB" id="9772484at2"/>
<dbReference type="InterPro" id="IPR014729">
    <property type="entry name" value="Rossmann-like_a/b/a_fold"/>
</dbReference>
<dbReference type="InterPro" id="IPR006050">
    <property type="entry name" value="DNA_photolyase_N"/>
</dbReference>
<dbReference type="PROSITE" id="PS00394">
    <property type="entry name" value="DNA_PHOTOLYASES_1_1"/>
    <property type="match status" value="1"/>
</dbReference>
<feature type="site" description="Electron transfer via tryptophanyl radical" evidence="6">
    <location>
        <position position="367"/>
    </location>
</feature>
<dbReference type="GO" id="GO:0003904">
    <property type="term" value="F:deoxyribodipyrimidine photo-lyase activity"/>
    <property type="evidence" value="ECO:0007669"/>
    <property type="project" value="TreeGrafter"/>
</dbReference>
<dbReference type="InterPro" id="IPR018394">
    <property type="entry name" value="DNA_photolyase_1_CS_C"/>
</dbReference>
<evidence type="ECO:0000256" key="4">
    <source>
        <dbReference type="ARBA" id="ARBA00022991"/>
    </source>
</evidence>
<feature type="binding site" evidence="5">
    <location>
        <begin position="260"/>
        <end position="267"/>
    </location>
    <ligand>
        <name>FAD</name>
        <dbReference type="ChEBI" id="CHEBI:57692"/>
    </ligand>
</feature>
<feature type="binding site" evidence="5">
    <location>
        <begin position="229"/>
        <end position="233"/>
    </location>
    <ligand>
        <name>FAD</name>
        <dbReference type="ChEBI" id="CHEBI:57692"/>
    </ligand>
</feature>
<keyword evidence="2 5" id="KW-0285">Flavoprotein</keyword>
<organism evidence="9 10">
    <name type="scientific">Flavobacterium franklandianum</name>
    <dbReference type="NCBI Taxonomy" id="2594430"/>
    <lineage>
        <taxon>Bacteria</taxon>
        <taxon>Pseudomonadati</taxon>
        <taxon>Bacteroidota</taxon>
        <taxon>Flavobacteriia</taxon>
        <taxon>Flavobacteriales</taxon>
        <taxon>Flavobacteriaceae</taxon>
        <taxon>Flavobacterium</taxon>
    </lineage>
</organism>
<dbReference type="InterPro" id="IPR005101">
    <property type="entry name" value="Cryptochr/Photolyase_FAD-bd"/>
</dbReference>
<sequence length="435" mass="51195">MSKPEITFFWFRRDLRLEDNIGLFHALQSQFPVIPLFIFDEAILDSLPKNDARVGFIHDSLSKINVKLQAFGSFLLVKKGKTHEVWQQLIQEFDIKEVFFNKDYEAYAIKRDWAICELLTSNKINSFSFKDQVIFEEKEITKSDGLSYTIYTPYKNKWLEKYNSMAPVQEYDASDKFSNFYRDAMNPFFTFPTLEQIGFEQSTIKVIPHNLKNVTNYHETRDFPALDATSHLSPHLRFGTVSIRKLVNWAAKKNDVFLSELIWREFFMQILFSFPKVVSHNFKSSYDGIQWRNDEEDFKHWCSGTTGYPMVDAGMRELNETGYMHNRVRMVVASFLCKHLLINWQWGEAYFAQKLLDFELSSNVGNWQWAAGTGCDAAPYFRVFNPEIQLKKFDEKEIYIRKWIPEFDLGYCKPMVEHAFARDRAIATYKAGILK</sequence>
<evidence type="ECO:0000256" key="1">
    <source>
        <dbReference type="ARBA" id="ARBA00001932"/>
    </source>
</evidence>
<gene>
    <name evidence="9" type="ORF">FNW17_04495</name>
</gene>
<dbReference type="Gene3D" id="1.10.579.10">
    <property type="entry name" value="DNA Cyclobutane Dipyrimidine Photolyase, subunit A, domain 3"/>
    <property type="match status" value="1"/>
</dbReference>
<feature type="binding site" evidence="5">
    <location>
        <position position="217"/>
    </location>
    <ligand>
        <name>FAD</name>
        <dbReference type="ChEBI" id="CHEBI:57692"/>
    </ligand>
</feature>
<evidence type="ECO:0000259" key="8">
    <source>
        <dbReference type="PROSITE" id="PS51645"/>
    </source>
</evidence>
<keyword evidence="10" id="KW-1185">Reference proteome</keyword>
<dbReference type="Pfam" id="PF03441">
    <property type="entry name" value="FAD_binding_7"/>
    <property type="match status" value="1"/>
</dbReference>
<dbReference type="GO" id="GO:0006950">
    <property type="term" value="P:response to stress"/>
    <property type="evidence" value="ECO:0007669"/>
    <property type="project" value="UniProtKB-ARBA"/>
</dbReference>
<dbReference type="InterPro" id="IPR036155">
    <property type="entry name" value="Crypto/Photolyase_N_sf"/>
</dbReference>
<evidence type="ECO:0000256" key="2">
    <source>
        <dbReference type="ARBA" id="ARBA00022630"/>
    </source>
</evidence>
<dbReference type="InterPro" id="IPR036134">
    <property type="entry name" value="Crypto/Photolyase_FAD-like_sf"/>
</dbReference>
<proteinExistence type="inferred from homology"/>
<dbReference type="GO" id="GO:0071949">
    <property type="term" value="F:FAD binding"/>
    <property type="evidence" value="ECO:0007669"/>
    <property type="project" value="TreeGrafter"/>
</dbReference>
<keyword evidence="9" id="KW-0456">Lyase</keyword>
<comment type="similarity">
    <text evidence="7">Belongs to the DNA photolyase family.</text>
</comment>
<comment type="caution">
    <text evidence="9">The sequence shown here is derived from an EMBL/GenBank/DDBJ whole genome shotgun (WGS) entry which is preliminary data.</text>
</comment>
<dbReference type="PANTHER" id="PTHR11455:SF9">
    <property type="entry name" value="CRYPTOCHROME CIRCADIAN CLOCK 5 ISOFORM X1"/>
    <property type="match status" value="1"/>
</dbReference>
<dbReference type="AlphaFoldDB" id="A0A553CRK7"/>
<comment type="cofactor">
    <cofactor evidence="1">
        <name>(6R)-5,10-methylene-5,6,7,8-tetrahydrofolate</name>
        <dbReference type="ChEBI" id="CHEBI:15636"/>
    </cofactor>
</comment>
<evidence type="ECO:0000313" key="9">
    <source>
        <dbReference type="EMBL" id="TRX23034.1"/>
    </source>
</evidence>
<feature type="site" description="Electron transfer via tryptophanyl radical" evidence="6">
    <location>
        <position position="344"/>
    </location>
</feature>
<protein>
    <submittedName>
        <fullName evidence="9">Deoxyribodipyrimidine photo-lyase</fullName>
    </submittedName>
</protein>
<dbReference type="Gene3D" id="3.40.50.620">
    <property type="entry name" value="HUPs"/>
    <property type="match status" value="1"/>
</dbReference>
<dbReference type="Gene3D" id="1.25.40.80">
    <property type="match status" value="1"/>
</dbReference>
<dbReference type="PROSITE" id="PS00691">
    <property type="entry name" value="DNA_PHOTOLYASES_1_2"/>
    <property type="match status" value="1"/>
</dbReference>
<dbReference type="SUPFAM" id="SSF48173">
    <property type="entry name" value="Cryptochrome/photolyase FAD-binding domain"/>
    <property type="match status" value="1"/>
</dbReference>
<name>A0A553CRK7_9FLAO</name>
<keyword evidence="4 7" id="KW-0157">Chromophore</keyword>
<dbReference type="GO" id="GO:0003677">
    <property type="term" value="F:DNA binding"/>
    <property type="evidence" value="ECO:0007669"/>
    <property type="project" value="TreeGrafter"/>
</dbReference>
<evidence type="ECO:0000256" key="3">
    <source>
        <dbReference type="ARBA" id="ARBA00022827"/>
    </source>
</evidence>
<evidence type="ECO:0000256" key="6">
    <source>
        <dbReference type="PIRSR" id="PIRSR602081-2"/>
    </source>
</evidence>
<dbReference type="GO" id="GO:0009416">
    <property type="term" value="P:response to light stimulus"/>
    <property type="evidence" value="ECO:0007669"/>
    <property type="project" value="TreeGrafter"/>
</dbReference>
<dbReference type="Proteomes" id="UP000318585">
    <property type="component" value="Unassembled WGS sequence"/>
</dbReference>
<feature type="site" description="Electron transfer via tryptophanyl radical" evidence="6">
    <location>
        <position position="291"/>
    </location>
</feature>
<dbReference type="SUPFAM" id="SSF52425">
    <property type="entry name" value="Cryptochrome/photolyase, N-terminal domain"/>
    <property type="match status" value="1"/>
</dbReference>
<dbReference type="EMBL" id="VJZR01000002">
    <property type="protein sequence ID" value="TRX23034.1"/>
    <property type="molecule type" value="Genomic_DNA"/>
</dbReference>
<dbReference type="PRINTS" id="PR00147">
    <property type="entry name" value="DNAPHOTLYASE"/>
</dbReference>
<dbReference type="GO" id="GO:0006139">
    <property type="term" value="P:nucleobase-containing compound metabolic process"/>
    <property type="evidence" value="ECO:0007669"/>
    <property type="project" value="UniProtKB-ARBA"/>
</dbReference>